<evidence type="ECO:0000256" key="7">
    <source>
        <dbReference type="ARBA" id="ARBA00023201"/>
    </source>
</evidence>
<dbReference type="RefSeq" id="WP_128466930.1">
    <property type="nucleotide sequence ID" value="NZ_CP035108.1"/>
</dbReference>
<comment type="subunit">
    <text evidence="8">Composed of six subunits; NqrA, NqrB, NqrC, NqrD, NqrE and NqrF.</text>
</comment>
<evidence type="ECO:0000313" key="13">
    <source>
        <dbReference type="Proteomes" id="UP000287502"/>
    </source>
</evidence>
<protein>
    <recommendedName>
        <fullName evidence="8">Na(+)-translocating NADH-quinone reductase subunit A</fullName>
        <shortName evidence="8">Na(+)-NQR subunit A</shortName>
        <shortName evidence="8">Na(+)-translocating NQR subunit A</shortName>
        <ecNumber evidence="8">7.2.1.1</ecNumber>
    </recommendedName>
    <alternativeName>
        <fullName evidence="8">NQR complex subunit A</fullName>
    </alternativeName>
    <alternativeName>
        <fullName evidence="8">NQR-1 subunit A</fullName>
    </alternativeName>
</protein>
<dbReference type="NCBIfam" id="NF003759">
    <property type="entry name" value="PRK05352.1-2"/>
    <property type="match status" value="1"/>
</dbReference>
<dbReference type="GO" id="GO:0006814">
    <property type="term" value="P:sodium ion transport"/>
    <property type="evidence" value="ECO:0007669"/>
    <property type="project" value="UniProtKB-UniRule"/>
</dbReference>
<dbReference type="PANTHER" id="PTHR37839">
    <property type="entry name" value="NA(+)-TRANSLOCATING NADH-QUINONE REDUCTASE SUBUNIT A"/>
    <property type="match status" value="1"/>
</dbReference>
<evidence type="ECO:0000259" key="9">
    <source>
        <dbReference type="Pfam" id="PF05896"/>
    </source>
</evidence>
<dbReference type="EC" id="7.2.1.1" evidence="8"/>
<dbReference type="KEGG" id="gtl:EP073_09595"/>
<dbReference type="AlphaFoldDB" id="A0A410JZQ7"/>
<evidence type="ECO:0000256" key="1">
    <source>
        <dbReference type="ARBA" id="ARBA00022448"/>
    </source>
</evidence>
<feature type="domain" description="NqrA N-terminal barrel-sandwich hybrid" evidence="9">
    <location>
        <begin position="5"/>
        <end position="97"/>
    </location>
</feature>
<keyword evidence="6 8" id="KW-0830">Ubiquinone</keyword>
<evidence type="ECO:0000256" key="6">
    <source>
        <dbReference type="ARBA" id="ARBA00023075"/>
    </source>
</evidence>
<dbReference type="InterPro" id="IPR056147">
    <property type="entry name" value="NQRA_N"/>
</dbReference>
<dbReference type="GO" id="GO:0016655">
    <property type="term" value="F:oxidoreductase activity, acting on NAD(P)H, quinone or similar compound as acceptor"/>
    <property type="evidence" value="ECO:0007669"/>
    <property type="project" value="UniProtKB-UniRule"/>
</dbReference>
<evidence type="ECO:0000256" key="2">
    <source>
        <dbReference type="ARBA" id="ARBA00022967"/>
    </source>
</evidence>
<feature type="domain" description="NqrA second alpha/beta" evidence="11">
    <location>
        <begin position="117"/>
        <end position="259"/>
    </location>
</feature>
<dbReference type="InterPro" id="IPR022615">
    <property type="entry name" value="NqrA_C_domain"/>
</dbReference>
<evidence type="ECO:0000313" key="12">
    <source>
        <dbReference type="EMBL" id="QAR33644.1"/>
    </source>
</evidence>
<dbReference type="Proteomes" id="UP000287502">
    <property type="component" value="Chromosome"/>
</dbReference>
<dbReference type="Pfam" id="PF24836">
    <property type="entry name" value="NQRA_2nd"/>
    <property type="match status" value="1"/>
</dbReference>
<dbReference type="Pfam" id="PF05896">
    <property type="entry name" value="NQRA_N"/>
    <property type="match status" value="1"/>
</dbReference>
<comment type="catalytic activity">
    <reaction evidence="8">
        <text>a ubiquinone + n Na(+)(in) + NADH + H(+) = a ubiquinol + n Na(+)(out) + NAD(+)</text>
        <dbReference type="Rhea" id="RHEA:47748"/>
        <dbReference type="Rhea" id="RHEA-COMP:9565"/>
        <dbReference type="Rhea" id="RHEA-COMP:9566"/>
        <dbReference type="ChEBI" id="CHEBI:15378"/>
        <dbReference type="ChEBI" id="CHEBI:16389"/>
        <dbReference type="ChEBI" id="CHEBI:17976"/>
        <dbReference type="ChEBI" id="CHEBI:29101"/>
        <dbReference type="ChEBI" id="CHEBI:57540"/>
        <dbReference type="ChEBI" id="CHEBI:57945"/>
        <dbReference type="EC" id="7.2.1.1"/>
    </reaction>
</comment>
<dbReference type="OrthoDB" id="9774536at2"/>
<name>A0A410JZQ7_9BACT</name>
<evidence type="ECO:0000259" key="11">
    <source>
        <dbReference type="Pfam" id="PF24836"/>
    </source>
</evidence>
<gene>
    <name evidence="8" type="primary">nqrA</name>
    <name evidence="12" type="ORF">EP073_09595</name>
</gene>
<dbReference type="PANTHER" id="PTHR37839:SF1">
    <property type="entry name" value="NA(+)-TRANSLOCATING NADH-QUINONE REDUCTASE SUBUNIT A"/>
    <property type="match status" value="1"/>
</dbReference>
<dbReference type="HAMAP" id="MF_00425">
    <property type="entry name" value="NqrA"/>
    <property type="match status" value="1"/>
</dbReference>
<evidence type="ECO:0000256" key="4">
    <source>
        <dbReference type="ARBA" id="ARBA00023053"/>
    </source>
</evidence>
<accession>A0A410JZQ7</accession>
<dbReference type="EMBL" id="CP035108">
    <property type="protein sequence ID" value="QAR33644.1"/>
    <property type="molecule type" value="Genomic_DNA"/>
</dbReference>
<keyword evidence="4 8" id="KW-0915">Sodium</keyword>
<evidence type="ECO:0000256" key="5">
    <source>
        <dbReference type="ARBA" id="ARBA00023065"/>
    </source>
</evidence>
<proteinExistence type="inferred from homology"/>
<dbReference type="NCBIfam" id="TIGR01936">
    <property type="entry name" value="nqrA"/>
    <property type="match status" value="1"/>
</dbReference>
<keyword evidence="2 8" id="KW-1278">Translocase</keyword>
<keyword evidence="13" id="KW-1185">Reference proteome</keyword>
<dbReference type="InterPro" id="IPR056148">
    <property type="entry name" value="NQRA_2nd"/>
</dbReference>
<sequence length="448" mass="48568">MKKVVLKKGIDLPLGGAPEQKVYESGTVSRYAVTGDDYIGLKPTMNVQEGDSVKSGDLLFTDKKNAGVKFVSPFSGKVLAVNRGEKRRFLSLEIEIDGTEGGSLKVFNTAELKIIGEETIRNVLNDAGLWTSFISRPFGRTPAIDAKADYIYVTAADTRPLCADVKTAMAGMESFFAAGVSLLEKLAGKKLYICVSSEDAVPAVQGGKIEYVCFKGPHPAGLAGTHIHFLSPAHAGNRTWEINWQDTAAIGELFLTGKIPVQAVVSLCGTGAVKPRLIRTIRGAWFGDLLKNEINAEDVRIISGSALHGRKTAPPTDYLHRYINQVTLIPEGRERKLLGWAGLGTDMHSVKRSFLTAFGIGKPAFNTNLNGGKRPIIPVGSYEDVMPMDILPTYLLRAVSVGDFETAEKLGCLELLEEDLSLCTYACPGKQDYAPMLRQVLDTLEKEG</sequence>
<evidence type="ECO:0000256" key="3">
    <source>
        <dbReference type="ARBA" id="ARBA00023027"/>
    </source>
</evidence>
<dbReference type="Pfam" id="PF11973">
    <property type="entry name" value="NQRA_SLBB"/>
    <property type="match status" value="1"/>
</dbReference>
<keyword evidence="1 8" id="KW-0813">Transport</keyword>
<evidence type="ECO:0000256" key="8">
    <source>
        <dbReference type="HAMAP-Rule" id="MF_00425"/>
    </source>
</evidence>
<keyword evidence="3 8" id="KW-0520">NAD</keyword>
<comment type="function">
    <text evidence="8">NQR complex catalyzes the reduction of ubiquinone-1 to ubiquinol by two successive reactions, coupled with the transport of Na(+) ions from the cytoplasm to the periplasm. NqrA to NqrE are probably involved in the second step, the conversion of ubisemiquinone to ubiquinol.</text>
</comment>
<evidence type="ECO:0000259" key="10">
    <source>
        <dbReference type="Pfam" id="PF11973"/>
    </source>
</evidence>
<feature type="domain" description="Na(+)-translocating NADH-quinone reductase subunit A C-terminal" evidence="10">
    <location>
        <begin position="264"/>
        <end position="312"/>
    </location>
</feature>
<keyword evidence="7 8" id="KW-0739">Sodium transport</keyword>
<organism evidence="12 13">
    <name type="scientific">Geovibrio thiophilus</name>
    <dbReference type="NCBI Taxonomy" id="139438"/>
    <lineage>
        <taxon>Bacteria</taxon>
        <taxon>Pseudomonadati</taxon>
        <taxon>Deferribacterota</taxon>
        <taxon>Deferribacteres</taxon>
        <taxon>Deferribacterales</taxon>
        <taxon>Geovibrionaceae</taxon>
        <taxon>Geovibrio</taxon>
    </lineage>
</organism>
<reference evidence="12 13" key="1">
    <citation type="submission" date="2019-01" db="EMBL/GenBank/DDBJ databases">
        <title>Geovibrio thiophilus DSM 11263, complete genome.</title>
        <authorList>
            <person name="Spring S."/>
            <person name="Bunk B."/>
            <person name="Sproer C."/>
        </authorList>
    </citation>
    <scope>NUCLEOTIDE SEQUENCE [LARGE SCALE GENOMIC DNA]</scope>
    <source>
        <strain evidence="12 13">DSM 11263</strain>
    </source>
</reference>
<comment type="similarity">
    <text evidence="8">Belongs to the NqrA family.</text>
</comment>
<keyword evidence="5 8" id="KW-0406">Ion transport</keyword>
<dbReference type="InterPro" id="IPR008703">
    <property type="entry name" value="NqrA"/>
</dbReference>